<evidence type="ECO:0000313" key="8">
    <source>
        <dbReference type="Proteomes" id="UP001054821"/>
    </source>
</evidence>
<evidence type="ECO:0000313" key="7">
    <source>
        <dbReference type="EMBL" id="KAI5328731.1"/>
    </source>
</evidence>
<dbReference type="GO" id="GO:0004252">
    <property type="term" value="F:serine-type endopeptidase activity"/>
    <property type="evidence" value="ECO:0007669"/>
    <property type="project" value="InterPro"/>
</dbReference>
<proteinExistence type="inferred from homology"/>
<organism evidence="7 8">
    <name type="scientific">Prunus dulcis</name>
    <name type="common">Almond</name>
    <name type="synonym">Amygdalus dulcis</name>
    <dbReference type="NCBI Taxonomy" id="3755"/>
    <lineage>
        <taxon>Eukaryota</taxon>
        <taxon>Viridiplantae</taxon>
        <taxon>Streptophyta</taxon>
        <taxon>Embryophyta</taxon>
        <taxon>Tracheophyta</taxon>
        <taxon>Spermatophyta</taxon>
        <taxon>Magnoliopsida</taxon>
        <taxon>eudicotyledons</taxon>
        <taxon>Gunneridae</taxon>
        <taxon>Pentapetalae</taxon>
        <taxon>rosids</taxon>
        <taxon>fabids</taxon>
        <taxon>Rosales</taxon>
        <taxon>Rosaceae</taxon>
        <taxon>Amygdaloideae</taxon>
        <taxon>Amygdaleae</taxon>
        <taxon>Prunus</taxon>
    </lineage>
</organism>
<evidence type="ECO:0000259" key="5">
    <source>
        <dbReference type="Pfam" id="PF00082"/>
    </source>
</evidence>
<feature type="domain" description="Peptidase S8/S53" evidence="5">
    <location>
        <begin position="44"/>
        <end position="133"/>
    </location>
</feature>
<dbReference type="SUPFAM" id="SSF52743">
    <property type="entry name" value="Subtilisin-like"/>
    <property type="match status" value="1"/>
</dbReference>
<feature type="domain" description="Subtilisin-like protease fibronectin type-III" evidence="6">
    <location>
        <begin position="212"/>
        <end position="313"/>
    </location>
</feature>
<dbReference type="Gene3D" id="2.60.40.2310">
    <property type="match status" value="1"/>
</dbReference>
<comment type="caution">
    <text evidence="7">The sequence shown here is derived from an EMBL/GenBank/DDBJ whole genome shotgun (WGS) entry which is preliminary data.</text>
</comment>
<comment type="caution">
    <text evidence="4">Lacks conserved residue(s) required for the propagation of feature annotation.</text>
</comment>
<dbReference type="PANTHER" id="PTHR10795">
    <property type="entry name" value="PROPROTEIN CONVERTASE SUBTILISIN/KEXIN"/>
    <property type="match status" value="1"/>
</dbReference>
<evidence type="ECO:0000256" key="2">
    <source>
        <dbReference type="ARBA" id="ARBA00011073"/>
    </source>
</evidence>
<evidence type="ECO:0000256" key="1">
    <source>
        <dbReference type="ARBA" id="ARBA00004613"/>
    </source>
</evidence>
<dbReference type="Pfam" id="PF17766">
    <property type="entry name" value="fn3_6"/>
    <property type="match status" value="1"/>
</dbReference>
<dbReference type="InterPro" id="IPR041469">
    <property type="entry name" value="Subtilisin-like_FN3"/>
</dbReference>
<dbReference type="Proteomes" id="UP001054821">
    <property type="component" value="Chromosome 5"/>
</dbReference>
<dbReference type="InterPro" id="IPR036852">
    <property type="entry name" value="Peptidase_S8/S53_dom_sf"/>
</dbReference>
<dbReference type="Pfam" id="PF00082">
    <property type="entry name" value="Peptidase_S8"/>
    <property type="match status" value="1"/>
</dbReference>
<dbReference type="InterPro" id="IPR045051">
    <property type="entry name" value="SBT"/>
</dbReference>
<dbReference type="PROSITE" id="PS51892">
    <property type="entry name" value="SUBTILASE"/>
    <property type="match status" value="1"/>
</dbReference>
<evidence type="ECO:0000256" key="4">
    <source>
        <dbReference type="PROSITE-ProRule" id="PRU01240"/>
    </source>
</evidence>
<dbReference type="AlphaFoldDB" id="A0AAD4Z0X3"/>
<dbReference type="Gene3D" id="3.50.30.30">
    <property type="match status" value="1"/>
</dbReference>
<comment type="subcellular location">
    <subcellularLocation>
        <location evidence="1">Secreted</location>
    </subcellularLocation>
</comment>
<keyword evidence="8" id="KW-1185">Reference proteome</keyword>
<gene>
    <name evidence="7" type="ORF">L3X38_028128</name>
</gene>
<accession>A0AAD4Z0X3</accession>
<evidence type="ECO:0008006" key="9">
    <source>
        <dbReference type="Google" id="ProtNLM"/>
    </source>
</evidence>
<reference evidence="7 8" key="1">
    <citation type="journal article" date="2022" name="G3 (Bethesda)">
        <title>Whole-genome sequence and methylome profiling of the almond [Prunus dulcis (Mill.) D.A. Webb] cultivar 'Nonpareil'.</title>
        <authorList>
            <person name="D'Amico-Willman K.M."/>
            <person name="Ouma W.Z."/>
            <person name="Meulia T."/>
            <person name="Sideli G.M."/>
            <person name="Gradziel T.M."/>
            <person name="Fresnedo-Ramirez J."/>
        </authorList>
    </citation>
    <scope>NUCLEOTIDE SEQUENCE [LARGE SCALE GENOMIC DNA]</scope>
    <source>
        <strain evidence="7">Clone GOH B32 T37-40</strain>
    </source>
</reference>
<dbReference type="Gene3D" id="3.40.50.200">
    <property type="entry name" value="Peptidase S8/S53 domain"/>
    <property type="match status" value="1"/>
</dbReference>
<dbReference type="InterPro" id="IPR000209">
    <property type="entry name" value="Peptidase_S8/S53_dom"/>
</dbReference>
<comment type="similarity">
    <text evidence="2 4">Belongs to the peptidase S8 family.</text>
</comment>
<dbReference type="EMBL" id="JAJFAZ020000005">
    <property type="protein sequence ID" value="KAI5328731.1"/>
    <property type="molecule type" value="Genomic_DNA"/>
</dbReference>
<protein>
    <recommendedName>
        <fullName evidence="9">Subtilisin-like serine endopeptidase family protein</fullName>
    </recommendedName>
</protein>
<evidence type="ECO:0000259" key="6">
    <source>
        <dbReference type="Pfam" id="PF17766"/>
    </source>
</evidence>
<dbReference type="GO" id="GO:0005576">
    <property type="term" value="C:extracellular region"/>
    <property type="evidence" value="ECO:0007669"/>
    <property type="project" value="UniProtKB-SubCell"/>
</dbReference>
<sequence length="318" mass="34434">MMQEIDKLVGYIARNKNPDEGLRMKLTARVFFHYSMDHSDPLAPKVATFSSRGPNTASPGILKPDIIGPGVDILAAWPVSVDNATKSNATFNIISGTSMSTPHLSGIAALLKSSHPDWSPAAIKSAIMTSANVLNLAGLPIVDQRLNLGDVYAIGAGHVNPTKANDPGLIYDTQPMDYIPYLCGLNYTEKEIHIITQQKVNCSQVGVIPEAQLNYPSFSIKIGSNESQSQYYTRTVRNVGPASSTYNLDLLVPHKMGMSVNPGVLTFTEVNQKITFHVEFIAEDGAGKDGVAFGQGYLRWVSDKHNVTSPIAVIFDSK</sequence>
<evidence type="ECO:0000256" key="3">
    <source>
        <dbReference type="ARBA" id="ARBA00022729"/>
    </source>
</evidence>
<dbReference type="GO" id="GO:0006508">
    <property type="term" value="P:proteolysis"/>
    <property type="evidence" value="ECO:0007669"/>
    <property type="project" value="InterPro"/>
</dbReference>
<keyword evidence="3" id="KW-0732">Signal</keyword>
<name>A0AAD4Z0X3_PRUDU</name>